<evidence type="ECO:0000313" key="2">
    <source>
        <dbReference type="EMBL" id="OWY27882.1"/>
    </source>
</evidence>
<evidence type="ECO:0000313" key="3">
    <source>
        <dbReference type="Proteomes" id="UP000197596"/>
    </source>
</evidence>
<organism evidence="2 3">
    <name type="scientific">Herbaspirillum robiniae</name>
    <dbReference type="NCBI Taxonomy" id="2014887"/>
    <lineage>
        <taxon>Bacteria</taxon>
        <taxon>Pseudomonadati</taxon>
        <taxon>Pseudomonadota</taxon>
        <taxon>Betaproteobacteria</taxon>
        <taxon>Burkholderiales</taxon>
        <taxon>Oxalobacteraceae</taxon>
        <taxon>Herbaspirillum</taxon>
    </lineage>
</organism>
<dbReference type="InterPro" id="IPR005883">
    <property type="entry name" value="PilM"/>
</dbReference>
<feature type="compositionally biased region" description="Basic and acidic residues" evidence="1">
    <location>
        <begin position="41"/>
        <end position="50"/>
    </location>
</feature>
<feature type="region of interest" description="Disordered" evidence="1">
    <location>
        <begin position="1"/>
        <end position="50"/>
    </location>
</feature>
<dbReference type="AlphaFoldDB" id="A0A246WND3"/>
<accession>A0A246WND3</accession>
<dbReference type="EMBL" id="NJGU01000009">
    <property type="protein sequence ID" value="OWY27882.1"/>
    <property type="molecule type" value="Genomic_DNA"/>
</dbReference>
<reference evidence="2 3" key="1">
    <citation type="submission" date="2017-06" db="EMBL/GenBank/DDBJ databases">
        <title>Herbaspirillum phytohormonus sp. nov., isolated from the root nodule of Robinia pseudoacacia in lead-zinc mine.</title>
        <authorList>
            <person name="Fan M."/>
            <person name="Lin Y."/>
        </authorList>
    </citation>
    <scope>NUCLEOTIDE SEQUENCE [LARGE SCALE GENOMIC DNA]</scope>
    <source>
        <strain evidence="2 3">HZ10</strain>
    </source>
</reference>
<dbReference type="Pfam" id="PF11104">
    <property type="entry name" value="PilM_2"/>
    <property type="match status" value="1"/>
</dbReference>
<proteinExistence type="predicted"/>
<gene>
    <name evidence="2" type="ORF">CEJ42_17525</name>
</gene>
<name>A0A246WND3_9BURK</name>
<dbReference type="Proteomes" id="UP000197596">
    <property type="component" value="Unassembled WGS sequence"/>
</dbReference>
<comment type="caution">
    <text evidence="2">The sequence shown here is derived from an EMBL/GenBank/DDBJ whole genome shotgun (WGS) entry which is preliminary data.</text>
</comment>
<evidence type="ECO:0000256" key="1">
    <source>
        <dbReference type="SAM" id="MobiDB-lite"/>
    </source>
</evidence>
<protein>
    <submittedName>
        <fullName evidence="2">Pilus assembly protein PilM</fullName>
    </submittedName>
</protein>
<sequence length="362" mass="38819">MTARGAAVPSDARFHLTANPQVSSIARTDAPAEQSSAHSQRIPDRPRRRDPIPARLSGVALFPASNPFRHWRGSEARASCAGLDIRADRVRLALLRRRRHHLELELLAEHVFDSAVCEGGQIGDFELLAQGCRELLRSRQVDAGGLAIAVSTETAPIPLVLPAASDDVQRLAQVRSALAAYGFSADEYAFDYIVAGAAPASPADVQVLALAIPALMVEDRLALAEALQTPLRAMPPENWCTAGFLRGSREDAVLRVDASGAWLSLQPCEYRPLRRMPSASPIDLLHELAPLLRRPPRRLLLTGDSDDLDAVAAAISKYAGITTAIAALPARIRLAGTLARNVLPLELPPFHCALALAAEGLA</sequence>